<dbReference type="InterPro" id="IPR050901">
    <property type="entry name" value="BP-dep_ABC_trans_perm"/>
</dbReference>
<comment type="similarity">
    <text evidence="2">Belongs to the binding-protein-dependent transport system permease family. MalFG subfamily.</text>
</comment>
<keyword evidence="3 9" id="KW-0813">Transport</keyword>
<evidence type="ECO:0000256" key="7">
    <source>
        <dbReference type="ARBA" id="ARBA00022989"/>
    </source>
</evidence>
<accession>A0A6N0NV21</accession>
<evidence type="ECO:0000313" key="11">
    <source>
        <dbReference type="EMBL" id="QKQ99049.1"/>
    </source>
</evidence>
<dbReference type="SUPFAM" id="SSF161098">
    <property type="entry name" value="MetI-like"/>
    <property type="match status" value="1"/>
</dbReference>
<comment type="subcellular location">
    <subcellularLocation>
        <location evidence="1 9">Cell membrane</location>
        <topology evidence="1 9">Multi-pass membrane protein</topology>
    </subcellularLocation>
</comment>
<dbReference type="GO" id="GO:0005886">
    <property type="term" value="C:plasma membrane"/>
    <property type="evidence" value="ECO:0007669"/>
    <property type="project" value="UniProtKB-SubCell"/>
</dbReference>
<dbReference type="PANTHER" id="PTHR32243">
    <property type="entry name" value="MALTOSE TRANSPORT SYSTEM PERMEASE-RELATED"/>
    <property type="match status" value="1"/>
</dbReference>
<dbReference type="AlphaFoldDB" id="A0A6N0NV21"/>
<name>A0A6N0NV21_9CREN</name>
<dbReference type="PANTHER" id="PTHR32243:SF50">
    <property type="entry name" value="MALTOSE_MALTODEXTRIN TRANSPORT SYSTEM PERMEASE PROTEIN MALG"/>
    <property type="match status" value="1"/>
</dbReference>
<keyword evidence="5" id="KW-0762">Sugar transport</keyword>
<dbReference type="InterPro" id="IPR035906">
    <property type="entry name" value="MetI-like_sf"/>
</dbReference>
<dbReference type="InterPro" id="IPR000515">
    <property type="entry name" value="MetI-like"/>
</dbReference>
<evidence type="ECO:0000313" key="12">
    <source>
        <dbReference type="Proteomes" id="UP000509301"/>
    </source>
</evidence>
<keyword evidence="6 9" id="KW-0812">Transmembrane</keyword>
<dbReference type="RefSeq" id="WP_174628564.1">
    <property type="nucleotide sequence ID" value="NZ_CP049074.1"/>
</dbReference>
<dbReference type="Proteomes" id="UP000509301">
    <property type="component" value="Chromosome"/>
</dbReference>
<organism evidence="11 12">
    <name type="scientific">Metallosphaera tengchongensis</name>
    <dbReference type="NCBI Taxonomy" id="1532350"/>
    <lineage>
        <taxon>Archaea</taxon>
        <taxon>Thermoproteota</taxon>
        <taxon>Thermoprotei</taxon>
        <taxon>Sulfolobales</taxon>
        <taxon>Sulfolobaceae</taxon>
        <taxon>Metallosphaera</taxon>
    </lineage>
</organism>
<dbReference type="PROSITE" id="PS50928">
    <property type="entry name" value="ABC_TM1"/>
    <property type="match status" value="1"/>
</dbReference>
<dbReference type="GO" id="GO:0055085">
    <property type="term" value="P:transmembrane transport"/>
    <property type="evidence" value="ECO:0007669"/>
    <property type="project" value="InterPro"/>
</dbReference>
<dbReference type="KEGG" id="mten:GWK48_00360"/>
<keyword evidence="7 9" id="KW-1133">Transmembrane helix</keyword>
<proteinExistence type="inferred from homology"/>
<feature type="domain" description="ABC transmembrane type-1" evidence="10">
    <location>
        <begin position="64"/>
        <end position="251"/>
    </location>
</feature>
<sequence>MKWAYIGAIFVGVYFLLPLYILFLLAFNTPQYTILARYPSFAPISLTLANLASSLQGSSFIDPLVKSLETATLVGIITVILAIPAGYGLSRLPRGVAYPILVLLLVTNMMPAIVIGIPIAVEFIKLHLFETVEGLSLAQTLITLPLATFILQGTFSSIPVDLENQARIDGAGLLRRLFSVLLPLAAPGIAAAFLISWMFSWDEFTYAILLIPFHSTLPVTIYSDVTRGNLLAGVAFSLVFTLPVIALTLALQKYLRGEYLAGGIKG</sequence>
<keyword evidence="4" id="KW-1003">Cell membrane</keyword>
<gene>
    <name evidence="11" type="ORF">GWK48_00360</name>
</gene>
<evidence type="ECO:0000259" key="10">
    <source>
        <dbReference type="PROSITE" id="PS50928"/>
    </source>
</evidence>
<evidence type="ECO:0000256" key="3">
    <source>
        <dbReference type="ARBA" id="ARBA00022448"/>
    </source>
</evidence>
<feature type="transmembrane region" description="Helical" evidence="9">
    <location>
        <begin position="204"/>
        <end position="223"/>
    </location>
</feature>
<evidence type="ECO:0000256" key="5">
    <source>
        <dbReference type="ARBA" id="ARBA00022597"/>
    </source>
</evidence>
<dbReference type="GeneID" id="55640351"/>
<keyword evidence="12" id="KW-1185">Reference proteome</keyword>
<dbReference type="Gene3D" id="1.10.3720.10">
    <property type="entry name" value="MetI-like"/>
    <property type="match status" value="1"/>
</dbReference>
<evidence type="ECO:0000256" key="8">
    <source>
        <dbReference type="ARBA" id="ARBA00023136"/>
    </source>
</evidence>
<protein>
    <submittedName>
        <fullName evidence="11">Carbohydrate ABC transporter permease</fullName>
    </submittedName>
</protein>
<feature type="transmembrane region" description="Helical" evidence="9">
    <location>
        <begin position="34"/>
        <end position="52"/>
    </location>
</feature>
<feature type="transmembrane region" description="Helical" evidence="9">
    <location>
        <begin position="6"/>
        <end position="27"/>
    </location>
</feature>
<evidence type="ECO:0000256" key="2">
    <source>
        <dbReference type="ARBA" id="ARBA00009047"/>
    </source>
</evidence>
<evidence type="ECO:0000256" key="9">
    <source>
        <dbReference type="RuleBase" id="RU363032"/>
    </source>
</evidence>
<feature type="transmembrane region" description="Helical" evidence="9">
    <location>
        <begin position="141"/>
        <end position="162"/>
    </location>
</feature>
<feature type="transmembrane region" description="Helical" evidence="9">
    <location>
        <begin position="72"/>
        <end position="89"/>
    </location>
</feature>
<dbReference type="CDD" id="cd06261">
    <property type="entry name" value="TM_PBP2"/>
    <property type="match status" value="1"/>
</dbReference>
<feature type="transmembrane region" description="Helical" evidence="9">
    <location>
        <begin position="96"/>
        <end position="121"/>
    </location>
</feature>
<dbReference type="Pfam" id="PF00528">
    <property type="entry name" value="BPD_transp_1"/>
    <property type="match status" value="1"/>
</dbReference>
<feature type="transmembrane region" description="Helical" evidence="9">
    <location>
        <begin position="174"/>
        <end position="198"/>
    </location>
</feature>
<evidence type="ECO:0000256" key="1">
    <source>
        <dbReference type="ARBA" id="ARBA00004651"/>
    </source>
</evidence>
<dbReference type="EMBL" id="CP049074">
    <property type="protein sequence ID" value="QKQ99049.1"/>
    <property type="molecule type" value="Genomic_DNA"/>
</dbReference>
<evidence type="ECO:0000256" key="6">
    <source>
        <dbReference type="ARBA" id="ARBA00022692"/>
    </source>
</evidence>
<evidence type="ECO:0000256" key="4">
    <source>
        <dbReference type="ARBA" id="ARBA00022475"/>
    </source>
</evidence>
<feature type="transmembrane region" description="Helical" evidence="9">
    <location>
        <begin position="230"/>
        <end position="251"/>
    </location>
</feature>
<dbReference type="OrthoDB" id="57451at2157"/>
<reference evidence="11 12" key="1">
    <citation type="submission" date="2020-02" db="EMBL/GenBank/DDBJ databases">
        <title>Comparative genome analysis reveals the metabolism and evolution of the thermophilic archaeal genus Metallosphaera.</title>
        <authorList>
            <person name="Jiang C."/>
        </authorList>
    </citation>
    <scope>NUCLEOTIDE SEQUENCE [LARGE SCALE GENOMIC DNA]</scope>
    <source>
        <strain evidence="11 12">Ric-A</strain>
    </source>
</reference>
<keyword evidence="8 9" id="KW-0472">Membrane</keyword>